<feature type="compositionally biased region" description="Basic and acidic residues" evidence="4">
    <location>
        <begin position="467"/>
        <end position="479"/>
    </location>
</feature>
<keyword evidence="2 8" id="KW-0689">Ribosomal protein</keyword>
<evidence type="ECO:0000313" key="9">
    <source>
        <dbReference type="Proteomes" id="UP000221165"/>
    </source>
</evidence>
<proteinExistence type="inferred from homology"/>
<dbReference type="PANTHER" id="PTHR45987">
    <property type="entry name" value="39S RIBOSOMAL PROTEIN L12"/>
    <property type="match status" value="1"/>
</dbReference>
<dbReference type="GO" id="GO:1990904">
    <property type="term" value="C:ribonucleoprotein complex"/>
    <property type="evidence" value="ECO:0007669"/>
    <property type="project" value="UniProtKB-KW"/>
</dbReference>
<dbReference type="InterPro" id="IPR013823">
    <property type="entry name" value="Ribosomal_bL12_C"/>
</dbReference>
<dbReference type="CDD" id="cd00387">
    <property type="entry name" value="Ribosomal_L7_L12"/>
    <property type="match status" value="1"/>
</dbReference>
<evidence type="ECO:0000313" key="8">
    <source>
        <dbReference type="EMBL" id="PHJ24189.1"/>
    </source>
</evidence>
<dbReference type="Pfam" id="PF00542">
    <property type="entry name" value="Ribosomal_L12"/>
    <property type="match status" value="1"/>
</dbReference>
<keyword evidence="5" id="KW-0812">Transmembrane</keyword>
<keyword evidence="3" id="KW-0687">Ribonucleoprotein</keyword>
<comment type="caution">
    <text evidence="8">The sequence shown here is derived from an EMBL/GenBank/DDBJ whole genome shotgun (WGS) entry which is preliminary data.</text>
</comment>
<feature type="transmembrane region" description="Helical" evidence="5">
    <location>
        <begin position="74"/>
        <end position="92"/>
    </location>
</feature>
<organism evidence="8 9">
    <name type="scientific">Cystoisospora suis</name>
    <dbReference type="NCBI Taxonomy" id="483139"/>
    <lineage>
        <taxon>Eukaryota</taxon>
        <taxon>Sar</taxon>
        <taxon>Alveolata</taxon>
        <taxon>Apicomplexa</taxon>
        <taxon>Conoidasida</taxon>
        <taxon>Coccidia</taxon>
        <taxon>Eucoccidiorida</taxon>
        <taxon>Eimeriorina</taxon>
        <taxon>Sarcocystidae</taxon>
        <taxon>Cystoisospora</taxon>
    </lineage>
</organism>
<dbReference type="Pfam" id="PF16320">
    <property type="entry name" value="Ribosomal_L12_N"/>
    <property type="match status" value="1"/>
</dbReference>
<dbReference type="GO" id="GO:0005737">
    <property type="term" value="C:cytoplasm"/>
    <property type="evidence" value="ECO:0007669"/>
    <property type="project" value="UniProtKB-ARBA"/>
</dbReference>
<dbReference type="OrthoDB" id="250175at2759"/>
<dbReference type="GO" id="GO:0005840">
    <property type="term" value="C:ribosome"/>
    <property type="evidence" value="ECO:0007669"/>
    <property type="project" value="UniProtKB-KW"/>
</dbReference>
<dbReference type="InterPro" id="IPR036235">
    <property type="entry name" value="Ribosomal_bL12_oligo_N_sf"/>
</dbReference>
<feature type="compositionally biased region" description="Polar residues" evidence="4">
    <location>
        <begin position="304"/>
        <end position="325"/>
    </location>
</feature>
<dbReference type="HAMAP" id="MF_00368">
    <property type="entry name" value="Ribosomal_bL12"/>
    <property type="match status" value="1"/>
</dbReference>
<dbReference type="AlphaFoldDB" id="A0A2C6L8D6"/>
<reference evidence="8 9" key="1">
    <citation type="journal article" date="2017" name="Int. J. Parasitol.">
        <title>The genome of the protozoan parasite Cystoisospora suis and a reverse vaccinology approach to identify vaccine candidates.</title>
        <authorList>
            <person name="Palmieri N."/>
            <person name="Shrestha A."/>
            <person name="Ruttkowski B."/>
            <person name="Beck T."/>
            <person name="Vogl C."/>
            <person name="Tomley F."/>
            <person name="Blake D.P."/>
            <person name="Joachim A."/>
        </authorList>
    </citation>
    <scope>NUCLEOTIDE SEQUENCE [LARGE SCALE GENOMIC DNA]</scope>
    <source>
        <strain evidence="8 9">Wien I</strain>
    </source>
</reference>
<dbReference type="GO" id="GO:0003729">
    <property type="term" value="F:mRNA binding"/>
    <property type="evidence" value="ECO:0007669"/>
    <property type="project" value="TreeGrafter"/>
</dbReference>
<sequence>MRNSEEPAGQGGFSASFLFDAEVLTRYPTTAAVPPSAPARSISRSVLACCQVPHSSPSLRASIARRDASRLTYLWNRSPFLVLFFFFWPFLASPLPTFLSFSPGCLFWADYLYLPSFVTLVVARQATDLPLSTSSSFSSPLPSSLCLPLFSGVVPARPRAGAPRTKDDLLALSALAGELSVNSGSSCSPAMPGCGPCIGASLPSTSSCCLTGVSGSPQRRVQKTSGVLLSVYGGRRRSLSRGGGRCSLFLLFDLPRKHSRMRGSMCPYFPSSSAGAKRPSLPEAGCFSVPLVTSSTERTRGPANIQSTIHPPTQHNQSGEPSRFPSSSRVYSVCHSLPCSLMCPRLHDLPLGRSSHAFSLPSRSSRSLPGFSLLAPREMRRSVLDRAVATIPPGTQSPLAAVASPSPTSPTVAPVSRAAEILEEIKKLTIVETVELVSLLESAFGVSARMMAAGAVPAMGAAGEEGEQAKKEEEKPPEKTEFDLIIKAVPLDKRIAVIKTLRTVRTDLGLKEAKAVIDALPNTVLKGVDKAKAEQAQKVLADAGAEMSIE</sequence>
<name>A0A2C6L8D6_9APIC</name>
<dbReference type="InterPro" id="IPR000206">
    <property type="entry name" value="Ribosomal_bL12"/>
</dbReference>
<dbReference type="Gene3D" id="3.30.1390.10">
    <property type="match status" value="1"/>
</dbReference>
<comment type="similarity">
    <text evidence="1">Belongs to the bacterial ribosomal protein bL12 family.</text>
</comment>
<dbReference type="Gene3D" id="1.20.5.710">
    <property type="entry name" value="Single helix bin"/>
    <property type="match status" value="1"/>
</dbReference>
<dbReference type="InterPro" id="IPR008932">
    <property type="entry name" value="Ribosomal_bL12_oligo"/>
</dbReference>
<keyword evidence="5" id="KW-0472">Membrane</keyword>
<evidence type="ECO:0000256" key="2">
    <source>
        <dbReference type="ARBA" id="ARBA00022980"/>
    </source>
</evidence>
<dbReference type="EMBL" id="MIGC01000813">
    <property type="protein sequence ID" value="PHJ24189.1"/>
    <property type="molecule type" value="Genomic_DNA"/>
</dbReference>
<feature type="region of interest" description="Disordered" evidence="4">
    <location>
        <begin position="295"/>
        <end position="325"/>
    </location>
</feature>
<dbReference type="GO" id="GO:0006412">
    <property type="term" value="P:translation"/>
    <property type="evidence" value="ECO:0007669"/>
    <property type="project" value="InterPro"/>
</dbReference>
<evidence type="ECO:0000256" key="5">
    <source>
        <dbReference type="SAM" id="Phobius"/>
    </source>
</evidence>
<dbReference type="GO" id="GO:0003735">
    <property type="term" value="F:structural constituent of ribosome"/>
    <property type="evidence" value="ECO:0007669"/>
    <property type="project" value="InterPro"/>
</dbReference>
<dbReference type="RefSeq" id="XP_067925862.1">
    <property type="nucleotide sequence ID" value="XM_068062165.1"/>
</dbReference>
<feature type="region of interest" description="Disordered" evidence="4">
    <location>
        <begin position="459"/>
        <end position="479"/>
    </location>
</feature>
<gene>
    <name evidence="8" type="ORF">CSUI_001962</name>
</gene>
<dbReference type="GeneID" id="94425376"/>
<evidence type="ECO:0000259" key="6">
    <source>
        <dbReference type="Pfam" id="PF00542"/>
    </source>
</evidence>
<dbReference type="PANTHER" id="PTHR45987:SF4">
    <property type="entry name" value="LARGE RIBOSOMAL SUBUNIT PROTEIN BL12M"/>
    <property type="match status" value="1"/>
</dbReference>
<dbReference type="InterPro" id="IPR014719">
    <property type="entry name" value="Ribosomal_bL12_C/ClpS-like"/>
</dbReference>
<protein>
    <submittedName>
        <fullName evidence="8">Ribosomal protein l12</fullName>
    </submittedName>
</protein>
<evidence type="ECO:0000256" key="3">
    <source>
        <dbReference type="ARBA" id="ARBA00023274"/>
    </source>
</evidence>
<dbReference type="SUPFAM" id="SSF54736">
    <property type="entry name" value="ClpS-like"/>
    <property type="match status" value="1"/>
</dbReference>
<dbReference type="SUPFAM" id="SSF48300">
    <property type="entry name" value="Ribosomal protein L7/12, oligomerisation (N-terminal) domain"/>
    <property type="match status" value="1"/>
</dbReference>
<feature type="domain" description="Large ribosomal subunit protein bL12 C-terminal" evidence="6">
    <location>
        <begin position="482"/>
        <end position="549"/>
    </location>
</feature>
<evidence type="ECO:0000256" key="1">
    <source>
        <dbReference type="ARBA" id="ARBA00007197"/>
    </source>
</evidence>
<feature type="domain" description="Large ribosomal subunit protein bL12 oligomerization" evidence="7">
    <location>
        <begin position="420"/>
        <end position="463"/>
    </location>
</feature>
<dbReference type="NCBIfam" id="TIGR00855">
    <property type="entry name" value="L12"/>
    <property type="match status" value="1"/>
</dbReference>
<evidence type="ECO:0000259" key="7">
    <source>
        <dbReference type="Pfam" id="PF16320"/>
    </source>
</evidence>
<keyword evidence="9" id="KW-1185">Reference proteome</keyword>
<dbReference type="VEuPathDB" id="ToxoDB:CSUI_001962"/>
<keyword evidence="5" id="KW-1133">Transmembrane helix</keyword>
<accession>A0A2C6L8D6</accession>
<dbReference type="Proteomes" id="UP000221165">
    <property type="component" value="Unassembled WGS sequence"/>
</dbReference>
<evidence type="ECO:0000256" key="4">
    <source>
        <dbReference type="SAM" id="MobiDB-lite"/>
    </source>
</evidence>